<proteinExistence type="predicted"/>
<comment type="caution">
    <text evidence="1">The sequence shown here is derived from an EMBL/GenBank/DDBJ whole genome shotgun (WGS) entry which is preliminary data.</text>
</comment>
<evidence type="ECO:0000313" key="2">
    <source>
        <dbReference type="Proteomes" id="UP001372338"/>
    </source>
</evidence>
<dbReference type="Proteomes" id="UP001372338">
    <property type="component" value="Unassembled WGS sequence"/>
</dbReference>
<sequence length="71" mass="7809">MVENNNGSHEASPEARMIFQFHDLSSNFEGWLMAIDPVCSEAKSPKLNETVAFTTAAKAMITTFLSSLDLD</sequence>
<dbReference type="EMBL" id="JAYWIO010000002">
    <property type="protein sequence ID" value="KAK7283821.1"/>
    <property type="molecule type" value="Genomic_DNA"/>
</dbReference>
<reference evidence="1 2" key="1">
    <citation type="submission" date="2024-01" db="EMBL/GenBank/DDBJ databases">
        <title>The genomes of 5 underutilized Papilionoideae crops provide insights into root nodulation and disease resistanc.</title>
        <authorList>
            <person name="Yuan L."/>
        </authorList>
    </citation>
    <scope>NUCLEOTIDE SEQUENCE [LARGE SCALE GENOMIC DNA]</scope>
    <source>
        <strain evidence="1">ZHUSHIDOU_FW_LH</strain>
        <tissue evidence="1">Leaf</tissue>
    </source>
</reference>
<keyword evidence="2" id="KW-1185">Reference proteome</keyword>
<gene>
    <name evidence="1" type="ORF">RIF29_13567</name>
</gene>
<name>A0AAN9P316_CROPI</name>
<accession>A0AAN9P316</accession>
<dbReference type="AlphaFoldDB" id="A0AAN9P316"/>
<organism evidence="1 2">
    <name type="scientific">Crotalaria pallida</name>
    <name type="common">Smooth rattlebox</name>
    <name type="synonym">Crotalaria striata</name>
    <dbReference type="NCBI Taxonomy" id="3830"/>
    <lineage>
        <taxon>Eukaryota</taxon>
        <taxon>Viridiplantae</taxon>
        <taxon>Streptophyta</taxon>
        <taxon>Embryophyta</taxon>
        <taxon>Tracheophyta</taxon>
        <taxon>Spermatophyta</taxon>
        <taxon>Magnoliopsida</taxon>
        <taxon>eudicotyledons</taxon>
        <taxon>Gunneridae</taxon>
        <taxon>Pentapetalae</taxon>
        <taxon>rosids</taxon>
        <taxon>fabids</taxon>
        <taxon>Fabales</taxon>
        <taxon>Fabaceae</taxon>
        <taxon>Papilionoideae</taxon>
        <taxon>50 kb inversion clade</taxon>
        <taxon>genistoids sensu lato</taxon>
        <taxon>core genistoids</taxon>
        <taxon>Crotalarieae</taxon>
        <taxon>Crotalaria</taxon>
    </lineage>
</organism>
<protein>
    <submittedName>
        <fullName evidence="1">Uncharacterized protein</fullName>
    </submittedName>
</protein>
<evidence type="ECO:0000313" key="1">
    <source>
        <dbReference type="EMBL" id="KAK7283821.1"/>
    </source>
</evidence>